<dbReference type="PANTHER" id="PTHR32083:SF0">
    <property type="entry name" value="CILIA AND FLAGELLA-ASSOCIATED PROTEIN 58"/>
    <property type="match status" value="1"/>
</dbReference>
<keyword evidence="3" id="KW-0812">Transmembrane</keyword>
<dbReference type="AlphaFoldDB" id="A0A2R5GD58"/>
<evidence type="ECO:0000256" key="2">
    <source>
        <dbReference type="SAM" id="Coils"/>
    </source>
</evidence>
<organism evidence="5 6">
    <name type="scientific">Hondaea fermentalgiana</name>
    <dbReference type="NCBI Taxonomy" id="2315210"/>
    <lineage>
        <taxon>Eukaryota</taxon>
        <taxon>Sar</taxon>
        <taxon>Stramenopiles</taxon>
        <taxon>Bigyra</taxon>
        <taxon>Labyrinthulomycetes</taxon>
        <taxon>Thraustochytrida</taxon>
        <taxon>Thraustochytriidae</taxon>
        <taxon>Hondaea</taxon>
    </lineage>
</organism>
<feature type="domain" description="Cilia- and flagella-associated protein 58 central coiled coil" evidence="4">
    <location>
        <begin position="357"/>
        <end position="654"/>
    </location>
</feature>
<protein>
    <submittedName>
        <fullName evidence="5">Cilia-and flagella-associated protein 58</fullName>
    </submittedName>
</protein>
<keyword evidence="3" id="KW-0472">Membrane</keyword>
<dbReference type="OrthoDB" id="264785at2759"/>
<dbReference type="EMBL" id="BEYU01000042">
    <property type="protein sequence ID" value="GBG28495.1"/>
    <property type="molecule type" value="Genomic_DNA"/>
</dbReference>
<feature type="coiled-coil region" evidence="2">
    <location>
        <begin position="37"/>
        <end position="267"/>
    </location>
</feature>
<keyword evidence="5" id="KW-0282">Flagellum</keyword>
<dbReference type="InterPro" id="IPR049270">
    <property type="entry name" value="CFAP58_CC"/>
</dbReference>
<comment type="caution">
    <text evidence="5">The sequence shown here is derived from an EMBL/GenBank/DDBJ whole genome shotgun (WGS) entry which is preliminary data.</text>
</comment>
<accession>A0A2R5GD58</accession>
<feature type="coiled-coil region" evidence="2">
    <location>
        <begin position="639"/>
        <end position="690"/>
    </location>
</feature>
<proteinExistence type="predicted"/>
<evidence type="ECO:0000256" key="1">
    <source>
        <dbReference type="ARBA" id="ARBA00023054"/>
    </source>
</evidence>
<gene>
    <name evidence="5" type="ORF">FCC1311_047182</name>
</gene>
<keyword evidence="5" id="KW-0966">Cell projection</keyword>
<keyword evidence="6" id="KW-1185">Reference proteome</keyword>
<sequence>MADPRMEACQEAYNAALSKLEGQDRLKNEFDKMWKALIKSNDSNQKLQQKAAELEAEVLAQSDKVQRAKSEEELQQMEKKDLQDEIEKNQREIGMQKLLHREKSTMLEELQRAIAELEEQVEIGPGWTPEQEKRLAQLQKRQVDLEHLLEQKISKLQTSRQDVQIISETVAKAEAERVTLEDEIADLRAQVEDNERSCKEAQLRRDRVDTDLRTLKARVENLQFELSGKETKVASGNAEIDALDNKLKAAKTKMEHYLNEYDNLFQQTQRLTGALDDQTRINKFLTEELGKREADIEVKRKESKAVKKEMDGVKRMMAHAEKRIAETDGLREKAEAHRVQIRERTQTVEREIRVARKENDTLQRQVDDLVKEREVLNKTLMKAEDRTKQVHDLISMYNNTKRNLENEIQGYKTDAITDRQGIEALEEEVQKYEKEAALESQRFANALEEVRLQDARISELQKRIAEGEGKLKQQQNLYEAVRSDRNLYSKNLIEAQEEIAEMKRKFKIMNHQIEQLKEEITTKDHSLVKEHFSHQKVEKEKEQLKNELTKIRKQTQSSEQIINNQEFEIQKLTQIMREAEEERARQEKEYRAIISERDILGSQLIRRNEELASLYEKIKLQMSALRKGESQFNALSGDLRSLQRTVRVLHRERKKLNEQVSGIPELDTEIIRLEREIAQERSKVKALSDEMERPLNVHRWRKLESSDPERFALIKKIQSTQVKLIEKTEEVALKAKQIEEKEKLYVELKNVLARQPGPEVAEQLVVYQQNLKDKQRQIKEMEADLETHRAKVNEYKFEIEALNNQMRGLKKDYIRRNLRHLLHLFRFIVFILWVFFFVGVVVFICCSVSFLP</sequence>
<dbReference type="SUPFAM" id="SSF57997">
    <property type="entry name" value="Tropomyosin"/>
    <property type="match status" value="1"/>
</dbReference>
<evidence type="ECO:0000256" key="3">
    <source>
        <dbReference type="SAM" id="Phobius"/>
    </source>
</evidence>
<feature type="coiled-coil region" evidence="2">
    <location>
        <begin position="331"/>
        <end position="596"/>
    </location>
</feature>
<name>A0A2R5GD58_9STRA</name>
<keyword evidence="3" id="KW-1133">Transmembrane helix</keyword>
<feature type="coiled-coil region" evidence="2">
    <location>
        <begin position="764"/>
        <end position="812"/>
    </location>
</feature>
<evidence type="ECO:0000313" key="5">
    <source>
        <dbReference type="EMBL" id="GBG28495.1"/>
    </source>
</evidence>
<reference evidence="5 6" key="1">
    <citation type="submission" date="2017-12" db="EMBL/GenBank/DDBJ databases">
        <title>Sequencing, de novo assembly and annotation of complete genome of a new Thraustochytrid species, strain FCC1311.</title>
        <authorList>
            <person name="Sedici K."/>
            <person name="Godart F."/>
            <person name="Aiese Cigliano R."/>
            <person name="Sanseverino W."/>
            <person name="Barakat M."/>
            <person name="Ortet P."/>
            <person name="Marechal E."/>
            <person name="Cagnac O."/>
            <person name="Amato A."/>
        </authorList>
    </citation>
    <scope>NUCLEOTIDE SEQUENCE [LARGE SCALE GENOMIC DNA]</scope>
</reference>
<evidence type="ECO:0000313" key="6">
    <source>
        <dbReference type="Proteomes" id="UP000241890"/>
    </source>
</evidence>
<dbReference type="PANTHER" id="PTHR32083">
    <property type="entry name" value="CILIA AND FLAGELLA-ASSOCIATED PROTEIN 58-RELATED"/>
    <property type="match status" value="1"/>
</dbReference>
<keyword evidence="5" id="KW-0969">Cilium</keyword>
<dbReference type="Pfam" id="PF21771">
    <property type="entry name" value="CFAP58_CC"/>
    <property type="match status" value="1"/>
</dbReference>
<evidence type="ECO:0000259" key="4">
    <source>
        <dbReference type="Pfam" id="PF21771"/>
    </source>
</evidence>
<dbReference type="GO" id="GO:0005856">
    <property type="term" value="C:cytoskeleton"/>
    <property type="evidence" value="ECO:0007669"/>
    <property type="project" value="TreeGrafter"/>
</dbReference>
<dbReference type="Gene3D" id="1.20.5.170">
    <property type="match status" value="1"/>
</dbReference>
<dbReference type="Proteomes" id="UP000241890">
    <property type="component" value="Unassembled WGS sequence"/>
</dbReference>
<dbReference type="InParanoid" id="A0A2R5GD58"/>
<feature type="transmembrane region" description="Helical" evidence="3">
    <location>
        <begin position="824"/>
        <end position="851"/>
    </location>
</feature>
<keyword evidence="1 2" id="KW-0175">Coiled coil</keyword>